<feature type="transmembrane region" description="Helical" evidence="2">
    <location>
        <begin position="143"/>
        <end position="164"/>
    </location>
</feature>
<keyword evidence="3" id="KW-0732">Signal</keyword>
<evidence type="ECO:0000313" key="4">
    <source>
        <dbReference type="EMBL" id="SIO61558.1"/>
    </source>
</evidence>
<dbReference type="RefSeq" id="WP_074300277.1">
    <property type="nucleotide sequence ID" value="NZ_FSRU01000002.1"/>
</dbReference>
<feature type="transmembrane region" description="Helical" evidence="2">
    <location>
        <begin position="674"/>
        <end position="695"/>
    </location>
</feature>
<feature type="signal peptide" evidence="3">
    <location>
        <begin position="1"/>
        <end position="25"/>
    </location>
</feature>
<reference evidence="4 5" key="1">
    <citation type="submission" date="2016-11" db="EMBL/GenBank/DDBJ databases">
        <authorList>
            <person name="Jaros S."/>
            <person name="Januszkiewicz K."/>
            <person name="Wedrychowicz H."/>
        </authorList>
    </citation>
    <scope>NUCLEOTIDE SEQUENCE [LARGE SCALE GENOMIC DNA]</scope>
    <source>
        <strain evidence="4 5">GAS95</strain>
    </source>
</reference>
<keyword evidence="2" id="KW-1133">Transmembrane helix</keyword>
<gene>
    <name evidence="4" type="ORF">SAMN05444165_5269</name>
</gene>
<feature type="transmembrane region" description="Helical" evidence="2">
    <location>
        <begin position="76"/>
        <end position="96"/>
    </location>
</feature>
<evidence type="ECO:0000256" key="1">
    <source>
        <dbReference type="SAM" id="MobiDB-lite"/>
    </source>
</evidence>
<protein>
    <submittedName>
        <fullName evidence="4">Conjugal transfer/type IV secretion protein DotA/TraY</fullName>
    </submittedName>
</protein>
<feature type="region of interest" description="Disordered" evidence="1">
    <location>
        <begin position="745"/>
        <end position="770"/>
    </location>
</feature>
<evidence type="ECO:0000256" key="2">
    <source>
        <dbReference type="SAM" id="Phobius"/>
    </source>
</evidence>
<name>A0A1N6KYD7_9BURK</name>
<dbReference type="OrthoDB" id="7010241at2"/>
<feature type="chain" id="PRO_5012523338" evidence="3">
    <location>
        <begin position="26"/>
        <end position="770"/>
    </location>
</feature>
<feature type="transmembrane region" description="Helical" evidence="2">
    <location>
        <begin position="583"/>
        <end position="602"/>
    </location>
</feature>
<feature type="transmembrane region" description="Helical" evidence="2">
    <location>
        <begin position="639"/>
        <end position="662"/>
    </location>
</feature>
<dbReference type="AlphaFoldDB" id="A0A1N6KYD7"/>
<keyword evidence="2" id="KW-0472">Membrane</keyword>
<dbReference type="EMBL" id="FSRU01000002">
    <property type="protein sequence ID" value="SIO61558.1"/>
    <property type="molecule type" value="Genomic_DNA"/>
</dbReference>
<feature type="compositionally biased region" description="Polar residues" evidence="1">
    <location>
        <begin position="745"/>
        <end position="759"/>
    </location>
</feature>
<sequence>MNLKRTGGWFLACAPLISLAGPASAQSMSLGNASSLLAATGATDESKNLLRYIFGSFSDNPFSGFGSPPTSLLGNLFLYLNMFVFLIASLWTVYTITSGVVSTAHEGKFLGKRYSTVWYPIRLVWGAATLVPVFGGFSLGQAIYMFFTLISVGAANTLAGVAVLSTATFTAMVPAPSGLPASTLLQSSIAEQMFYMWLCAETLAAQPLNQPDSMMQVTALGTANGAAPSSPSGSGMSVQNIGVQLGTAAQPDECGSAGVSLANSAAVVGSNSSLFGFKVDSVDYSAIVTAIQNNVQQAHQSAMFALSSTMQGLATSWYQSYLTSKNAGSGNQIVPFPYAQIQAAKTQYDATVTQALQQAAAVSGLSSITLSALYNMQQMGWVGLGTWYQTFAEVNGAVADASKVNFVFSKPHSDDSAWEEVDDEATKAKRLVYTAGRDGSGGENGFSPSKAISYMQTLLCDNTTGNLSIGQCLLHGMQWLTFQNTGGSQLVNPVIAAKNLGDTLMVAGETLWGVSALAAAETDDSGYNLIGKAAKIVADTVTDGQTAVLREVIQAAVRIVITFAGIIFSIGLVLSIYVPLIPFITWFSAVLTWLAVVVEAIISAPLWSLVHGEGEGEGMGQRTQHGYLFLMNVTFRAPLMVLSFFVASAMTIIGGTLLYATFGSAFANASGNSIVGLASIVGGLVVLTGLMILVVQTSFNLIHLIPDQVLGWLGGNLGAHLGREMEGRIHGMFLAGGRNLQTSVSGAIQKPQRPSSQPHGGSLGSTKDKA</sequence>
<dbReference type="InterPro" id="IPR027628">
    <property type="entry name" value="DotA_TraY"/>
</dbReference>
<keyword evidence="5" id="KW-1185">Reference proteome</keyword>
<keyword evidence="2" id="KW-0812">Transmembrane</keyword>
<feature type="transmembrane region" description="Helical" evidence="2">
    <location>
        <begin position="117"/>
        <end position="137"/>
    </location>
</feature>
<proteinExistence type="predicted"/>
<evidence type="ECO:0000256" key="3">
    <source>
        <dbReference type="SAM" id="SignalP"/>
    </source>
</evidence>
<dbReference type="Proteomes" id="UP000185151">
    <property type="component" value="Unassembled WGS sequence"/>
</dbReference>
<dbReference type="NCBIfam" id="TIGR04346">
    <property type="entry name" value="DotA_TraY"/>
    <property type="match status" value="1"/>
</dbReference>
<accession>A0A1N6KYD7</accession>
<organism evidence="4 5">
    <name type="scientific">Paraburkholderia phenazinium</name>
    <dbReference type="NCBI Taxonomy" id="60549"/>
    <lineage>
        <taxon>Bacteria</taxon>
        <taxon>Pseudomonadati</taxon>
        <taxon>Pseudomonadota</taxon>
        <taxon>Betaproteobacteria</taxon>
        <taxon>Burkholderiales</taxon>
        <taxon>Burkholderiaceae</taxon>
        <taxon>Paraburkholderia</taxon>
    </lineage>
</organism>
<evidence type="ECO:0000313" key="5">
    <source>
        <dbReference type="Proteomes" id="UP000185151"/>
    </source>
</evidence>
<feature type="transmembrane region" description="Helical" evidence="2">
    <location>
        <begin position="555"/>
        <end position="577"/>
    </location>
</feature>